<proteinExistence type="predicted"/>
<dbReference type="InterPro" id="IPR035959">
    <property type="entry name" value="RutC-like_sf"/>
</dbReference>
<dbReference type="InterPro" id="IPR006175">
    <property type="entry name" value="YjgF/YER057c/UK114"/>
</dbReference>
<dbReference type="SUPFAM" id="SSF55298">
    <property type="entry name" value="YjgF-like"/>
    <property type="match status" value="1"/>
</dbReference>
<keyword evidence="1" id="KW-0378">Hydrolase</keyword>
<evidence type="ECO:0000313" key="2">
    <source>
        <dbReference type="Proteomes" id="UP001264519"/>
    </source>
</evidence>
<dbReference type="RefSeq" id="WP_309651828.1">
    <property type="nucleotide sequence ID" value="NZ_JARWAK010000003.1"/>
</dbReference>
<protein>
    <submittedName>
        <fullName evidence="1">RidA family protein</fullName>
        <ecNumber evidence="1">3.5.-.-</ecNumber>
    </submittedName>
</protein>
<dbReference type="PANTHER" id="PTHR11803">
    <property type="entry name" value="2-IMINOBUTANOATE/2-IMINOPROPANOATE DEAMINASE RIDA"/>
    <property type="match status" value="1"/>
</dbReference>
<comment type="caution">
    <text evidence="1">The sequence shown here is derived from an EMBL/GenBank/DDBJ whole genome shotgun (WGS) entry which is preliminary data.</text>
</comment>
<sequence length="134" mass="14578">MPSFHNDATLPHPGFPGSHLAVDEDYVHLSGLTAADIQGSEAVLGDVGEETRWIMRRLVHLLASVDCTLADAVRVTVHLTDLDEAEAMDAAYADFFTPPNFPARTCVEVRRLLGGASIEITLTARRPTKDKAPR</sequence>
<gene>
    <name evidence="1" type="ORF">QC818_05425</name>
</gene>
<dbReference type="EC" id="3.5.-.-" evidence="1"/>
<dbReference type="Proteomes" id="UP001264519">
    <property type="component" value="Unassembled WGS sequence"/>
</dbReference>
<dbReference type="Gene3D" id="3.30.1330.40">
    <property type="entry name" value="RutC-like"/>
    <property type="match status" value="1"/>
</dbReference>
<dbReference type="GO" id="GO:0016787">
    <property type="term" value="F:hydrolase activity"/>
    <property type="evidence" value="ECO:0007669"/>
    <property type="project" value="UniProtKB-KW"/>
</dbReference>
<reference evidence="1 2" key="1">
    <citation type="submission" date="2023-04" db="EMBL/GenBank/DDBJ databases">
        <title>A long-awaited taxogenomic arrangement of the family Halomonadaceae.</title>
        <authorList>
            <person name="De La Haba R."/>
            <person name="Chuvochina M."/>
            <person name="Wittouck S."/>
            <person name="Arahal D.R."/>
            <person name="Sanchez-Porro C."/>
            <person name="Hugenholtz P."/>
            <person name="Ventosa A."/>
        </authorList>
    </citation>
    <scope>NUCLEOTIDE SEQUENCE [LARGE SCALE GENOMIC DNA]</scope>
    <source>
        <strain evidence="1 2">DSM 23530</strain>
    </source>
</reference>
<dbReference type="Pfam" id="PF01042">
    <property type="entry name" value="Ribonuc_L-PSP"/>
    <property type="match status" value="1"/>
</dbReference>
<evidence type="ECO:0000313" key="1">
    <source>
        <dbReference type="EMBL" id="MDR5866225.1"/>
    </source>
</evidence>
<dbReference type="CDD" id="cd00448">
    <property type="entry name" value="YjgF_YER057c_UK114_family"/>
    <property type="match status" value="1"/>
</dbReference>
<keyword evidence="2" id="KW-1185">Reference proteome</keyword>
<dbReference type="EMBL" id="JARWAK010000003">
    <property type="protein sequence ID" value="MDR5866225.1"/>
    <property type="molecule type" value="Genomic_DNA"/>
</dbReference>
<dbReference type="PANTHER" id="PTHR11803:SF39">
    <property type="entry name" value="2-IMINOBUTANOATE_2-IMINOPROPANOATE DEAMINASE"/>
    <property type="match status" value="1"/>
</dbReference>
<accession>A0ABU1FZW8</accession>
<name>A0ABU1FZW8_9GAMM</name>
<organism evidence="1 2">
    <name type="scientific">Halomonas koreensis</name>
    <dbReference type="NCBI Taxonomy" id="245385"/>
    <lineage>
        <taxon>Bacteria</taxon>
        <taxon>Pseudomonadati</taxon>
        <taxon>Pseudomonadota</taxon>
        <taxon>Gammaproteobacteria</taxon>
        <taxon>Oceanospirillales</taxon>
        <taxon>Halomonadaceae</taxon>
        <taxon>Halomonas</taxon>
    </lineage>
</organism>